<evidence type="ECO:0000256" key="1">
    <source>
        <dbReference type="SAM" id="MobiDB-lite"/>
    </source>
</evidence>
<evidence type="ECO:0000313" key="2">
    <source>
        <dbReference type="EMBL" id="KAF0935870.1"/>
    </source>
</evidence>
<organism evidence="2 3">
    <name type="scientific">Oryza meyeriana var. granulata</name>
    <dbReference type="NCBI Taxonomy" id="110450"/>
    <lineage>
        <taxon>Eukaryota</taxon>
        <taxon>Viridiplantae</taxon>
        <taxon>Streptophyta</taxon>
        <taxon>Embryophyta</taxon>
        <taxon>Tracheophyta</taxon>
        <taxon>Spermatophyta</taxon>
        <taxon>Magnoliopsida</taxon>
        <taxon>Liliopsida</taxon>
        <taxon>Poales</taxon>
        <taxon>Poaceae</taxon>
        <taxon>BOP clade</taxon>
        <taxon>Oryzoideae</taxon>
        <taxon>Oryzeae</taxon>
        <taxon>Oryzinae</taxon>
        <taxon>Oryza</taxon>
        <taxon>Oryza meyeriana</taxon>
    </lineage>
</organism>
<dbReference type="EMBL" id="SPHZ02000001">
    <property type="protein sequence ID" value="KAF0935870.1"/>
    <property type="molecule type" value="Genomic_DNA"/>
</dbReference>
<gene>
    <name evidence="2" type="ORF">E2562_036511</name>
</gene>
<name>A0A6G1FG15_9ORYZ</name>
<feature type="region of interest" description="Disordered" evidence="1">
    <location>
        <begin position="29"/>
        <end position="62"/>
    </location>
</feature>
<comment type="caution">
    <text evidence="2">The sequence shown here is derived from an EMBL/GenBank/DDBJ whole genome shotgun (WGS) entry which is preliminary data.</text>
</comment>
<sequence length="103" mass="11031">MTLLEATHAACRILIVRHDELSSTIHQAASHGLTPRQPSRASLSRLASHAVAGPSRAPATRHHHVGLLPRARPGARHGGYIRGPGTEPLASWCFITMKCDGMS</sequence>
<feature type="compositionally biased region" description="Low complexity" evidence="1">
    <location>
        <begin position="39"/>
        <end position="48"/>
    </location>
</feature>
<evidence type="ECO:0000313" key="3">
    <source>
        <dbReference type="Proteomes" id="UP000479710"/>
    </source>
</evidence>
<proteinExistence type="predicted"/>
<accession>A0A6G1FG15</accession>
<dbReference type="AlphaFoldDB" id="A0A6G1FG15"/>
<keyword evidence="3" id="KW-1185">Reference proteome</keyword>
<reference evidence="2 3" key="1">
    <citation type="submission" date="2019-11" db="EMBL/GenBank/DDBJ databases">
        <title>Whole genome sequence of Oryza granulata.</title>
        <authorList>
            <person name="Li W."/>
        </authorList>
    </citation>
    <scope>NUCLEOTIDE SEQUENCE [LARGE SCALE GENOMIC DNA]</scope>
    <source>
        <strain evidence="3">cv. Menghai</strain>
        <tissue evidence="2">Leaf</tissue>
    </source>
</reference>
<protein>
    <submittedName>
        <fullName evidence="2">Uncharacterized protein</fullName>
    </submittedName>
</protein>
<dbReference type="Proteomes" id="UP000479710">
    <property type="component" value="Unassembled WGS sequence"/>
</dbReference>